<accession>A0A9D1JQ60</accession>
<protein>
    <submittedName>
        <fullName evidence="2">Uncharacterized protein</fullName>
    </submittedName>
</protein>
<dbReference type="EMBL" id="DVIT01000011">
    <property type="protein sequence ID" value="HIS46394.1"/>
    <property type="molecule type" value="Genomic_DNA"/>
</dbReference>
<comment type="caution">
    <text evidence="2">The sequence shown here is derived from an EMBL/GenBank/DDBJ whole genome shotgun (WGS) entry which is preliminary data.</text>
</comment>
<evidence type="ECO:0000313" key="3">
    <source>
        <dbReference type="Proteomes" id="UP000823927"/>
    </source>
</evidence>
<gene>
    <name evidence="2" type="ORF">IAB46_02360</name>
</gene>
<name>A0A9D1JQ60_9FIRM</name>
<dbReference type="AlphaFoldDB" id="A0A9D1JQ60"/>
<reference evidence="2" key="2">
    <citation type="journal article" date="2021" name="PeerJ">
        <title>Extensive microbial diversity within the chicken gut microbiome revealed by metagenomics and culture.</title>
        <authorList>
            <person name="Gilroy R."/>
            <person name="Ravi A."/>
            <person name="Getino M."/>
            <person name="Pursley I."/>
            <person name="Horton D.L."/>
            <person name="Alikhan N.F."/>
            <person name="Baker D."/>
            <person name="Gharbi K."/>
            <person name="Hall N."/>
            <person name="Watson M."/>
            <person name="Adriaenssens E.M."/>
            <person name="Foster-Nyarko E."/>
            <person name="Jarju S."/>
            <person name="Secka A."/>
            <person name="Antonio M."/>
            <person name="Oren A."/>
            <person name="Chaudhuri R.R."/>
            <person name="La Ragione R."/>
            <person name="Hildebrand F."/>
            <person name="Pallen M.J."/>
        </authorList>
    </citation>
    <scope>NUCLEOTIDE SEQUENCE</scope>
    <source>
        <strain evidence="2">CHK178-757</strain>
    </source>
</reference>
<organism evidence="2 3">
    <name type="scientific">Candidatus Scybalocola faecigallinarum</name>
    <dbReference type="NCBI Taxonomy" id="2840941"/>
    <lineage>
        <taxon>Bacteria</taxon>
        <taxon>Bacillati</taxon>
        <taxon>Bacillota</taxon>
        <taxon>Clostridia</taxon>
        <taxon>Lachnospirales</taxon>
        <taxon>Lachnospiraceae</taxon>
        <taxon>Lachnospiraceae incertae sedis</taxon>
        <taxon>Candidatus Scybalocola (ex Gilroy et al. 2021)</taxon>
    </lineage>
</organism>
<dbReference type="Proteomes" id="UP000823927">
    <property type="component" value="Unassembled WGS sequence"/>
</dbReference>
<sequence length="79" mass="9266">MTDTKWETPAFNEDEQFYKQLYIDYPQAHLDQAQTIKSISESCPEAGRHINPRPMHRPADDLSEQEFPHCVDVAIQRHL</sequence>
<proteinExistence type="predicted"/>
<evidence type="ECO:0000313" key="2">
    <source>
        <dbReference type="EMBL" id="HIS46394.1"/>
    </source>
</evidence>
<feature type="region of interest" description="Disordered" evidence="1">
    <location>
        <begin position="44"/>
        <end position="64"/>
    </location>
</feature>
<evidence type="ECO:0000256" key="1">
    <source>
        <dbReference type="SAM" id="MobiDB-lite"/>
    </source>
</evidence>
<reference evidence="2" key="1">
    <citation type="submission" date="2020-10" db="EMBL/GenBank/DDBJ databases">
        <authorList>
            <person name="Gilroy R."/>
        </authorList>
    </citation>
    <scope>NUCLEOTIDE SEQUENCE</scope>
    <source>
        <strain evidence="2">CHK178-757</strain>
    </source>
</reference>